<dbReference type="PROSITE" id="PS00028">
    <property type="entry name" value="ZINC_FINGER_C2H2_1"/>
    <property type="match status" value="1"/>
</dbReference>
<proteinExistence type="predicted"/>
<gene>
    <name evidence="2" type="ORF">M6B22_09285</name>
</gene>
<dbReference type="InterPro" id="IPR013087">
    <property type="entry name" value="Znf_C2H2_type"/>
</dbReference>
<dbReference type="RefSeq" id="WP_269445477.1">
    <property type="nucleotide sequence ID" value="NZ_CP097463.1"/>
</dbReference>
<name>A0ABY7K6P2_9ACTN</name>
<accession>A0ABY7K6P2</accession>
<keyword evidence="3" id="KW-1185">Reference proteome</keyword>
<reference evidence="2" key="1">
    <citation type="submission" date="2022-05" db="EMBL/GenBank/DDBJ databases">
        <title>Jatrophihabitans sp. SB3-54 whole genome sequence.</title>
        <authorList>
            <person name="Suh M.K."/>
            <person name="Eom M.K."/>
            <person name="Kim J.S."/>
            <person name="Kim H.S."/>
            <person name="Do H.E."/>
            <person name="Shin Y.K."/>
            <person name="Lee J.-S."/>
        </authorList>
    </citation>
    <scope>NUCLEOTIDE SEQUENCE</scope>
    <source>
        <strain evidence="2">SB3-54</strain>
    </source>
</reference>
<protein>
    <recommendedName>
        <fullName evidence="1">C2H2-type domain-containing protein</fullName>
    </recommendedName>
</protein>
<evidence type="ECO:0000313" key="3">
    <source>
        <dbReference type="Proteomes" id="UP001164693"/>
    </source>
</evidence>
<evidence type="ECO:0000313" key="2">
    <source>
        <dbReference type="EMBL" id="WAX58936.1"/>
    </source>
</evidence>
<sequence length="63" mass="6558">MTCLRIRCSKCRISFSTVRALLKHRDAHDAGPAAGTDPVVAFDSVTSAAGAERRDAVAVGANS</sequence>
<dbReference type="EMBL" id="CP097463">
    <property type="protein sequence ID" value="WAX58936.1"/>
    <property type="molecule type" value="Genomic_DNA"/>
</dbReference>
<dbReference type="PROSITE" id="PS50157">
    <property type="entry name" value="ZINC_FINGER_C2H2_2"/>
    <property type="match status" value="1"/>
</dbReference>
<dbReference type="Proteomes" id="UP001164693">
    <property type="component" value="Chromosome"/>
</dbReference>
<evidence type="ECO:0000259" key="1">
    <source>
        <dbReference type="PROSITE" id="PS50157"/>
    </source>
</evidence>
<organism evidence="2 3">
    <name type="scientific">Jatrophihabitans cynanchi</name>
    <dbReference type="NCBI Taxonomy" id="2944128"/>
    <lineage>
        <taxon>Bacteria</taxon>
        <taxon>Bacillati</taxon>
        <taxon>Actinomycetota</taxon>
        <taxon>Actinomycetes</taxon>
        <taxon>Jatrophihabitantales</taxon>
        <taxon>Jatrophihabitantaceae</taxon>
        <taxon>Jatrophihabitans</taxon>
    </lineage>
</organism>
<feature type="domain" description="C2H2-type" evidence="1">
    <location>
        <begin position="6"/>
        <end position="33"/>
    </location>
</feature>